<evidence type="ECO:0000313" key="2">
    <source>
        <dbReference type="Proteomes" id="UP000242881"/>
    </source>
</evidence>
<proteinExistence type="predicted"/>
<accession>A0A2J6WH62</accession>
<evidence type="ECO:0000313" key="1">
    <source>
        <dbReference type="EMBL" id="PMP69690.1"/>
    </source>
</evidence>
<dbReference type="EMBL" id="PNIN01000065">
    <property type="protein sequence ID" value="PMP69690.1"/>
    <property type="molecule type" value="Genomic_DNA"/>
</dbReference>
<dbReference type="Proteomes" id="UP000242881">
    <property type="component" value="Unassembled WGS sequence"/>
</dbReference>
<gene>
    <name evidence="1" type="ORF">C0187_06515</name>
</gene>
<protein>
    <submittedName>
        <fullName evidence="1">Uncharacterized protein</fullName>
    </submittedName>
</protein>
<organism evidence="1 2">
    <name type="scientific">Calditerrivibrio nitroreducens</name>
    <dbReference type="NCBI Taxonomy" id="477976"/>
    <lineage>
        <taxon>Bacteria</taxon>
        <taxon>Pseudomonadati</taxon>
        <taxon>Deferribacterota</taxon>
        <taxon>Deferribacteres</taxon>
        <taxon>Deferribacterales</taxon>
        <taxon>Calditerrivibrionaceae</taxon>
    </lineage>
</organism>
<reference evidence="1 2" key="1">
    <citation type="submission" date="2018-01" db="EMBL/GenBank/DDBJ databases">
        <title>Metagenomic assembled genomes from two thermal pools in the Uzon Caldera, Kamchatka, Russia.</title>
        <authorList>
            <person name="Wilkins L."/>
            <person name="Ettinger C."/>
        </authorList>
    </citation>
    <scope>NUCLEOTIDE SEQUENCE [LARGE SCALE GENOMIC DNA]</scope>
    <source>
        <strain evidence="1">ZAV-05</strain>
    </source>
</reference>
<dbReference type="OMA" id="REMFNTD"/>
<name>A0A2J6WH62_9BACT</name>
<sequence length="59" mass="6860">MSAVVRKSENNNINKEKSQLTKLYEMLREMFNTDYYGAVEIKFEAGKVTIVKKTESIKI</sequence>
<comment type="caution">
    <text evidence="1">The sequence shown here is derived from an EMBL/GenBank/DDBJ whole genome shotgun (WGS) entry which is preliminary data.</text>
</comment>
<dbReference type="AlphaFoldDB" id="A0A2J6WH62"/>
<dbReference type="RefSeq" id="WP_013450831.1">
    <property type="nucleotide sequence ID" value="NZ_JBNAVA010000009.1"/>
</dbReference>